<accession>A0AAQ3MLW5</accession>
<sequence>MMWMENHIPIGISPSLLIQQFPHYIHQFLLTVTRSPSCDMPTSADNQNVKLLASPWKQLQVLPYTVKLFRVKPLDTEYQQSLVQQRNLKDFLHTINLNSCNP</sequence>
<keyword evidence="2" id="KW-1185">Reference proteome</keyword>
<dbReference type="EMBL" id="CP144691">
    <property type="protein sequence ID" value="WVY92774.1"/>
    <property type="molecule type" value="Genomic_DNA"/>
</dbReference>
<evidence type="ECO:0000313" key="1">
    <source>
        <dbReference type="EMBL" id="WVY92774.1"/>
    </source>
</evidence>
<name>A0AAQ3MLW5_VIGMU</name>
<dbReference type="Proteomes" id="UP001374535">
    <property type="component" value="Chromosome 10"/>
</dbReference>
<reference evidence="1 2" key="1">
    <citation type="journal article" date="2023" name="Life. Sci Alliance">
        <title>Evolutionary insights into 3D genome organization and epigenetic landscape of Vigna mungo.</title>
        <authorList>
            <person name="Junaid A."/>
            <person name="Singh B."/>
            <person name="Bhatia S."/>
        </authorList>
    </citation>
    <scope>NUCLEOTIDE SEQUENCE [LARGE SCALE GENOMIC DNA]</scope>
    <source>
        <strain evidence="1">Urdbean</strain>
    </source>
</reference>
<evidence type="ECO:0000313" key="2">
    <source>
        <dbReference type="Proteomes" id="UP001374535"/>
    </source>
</evidence>
<dbReference type="AlphaFoldDB" id="A0AAQ3MLW5"/>
<gene>
    <name evidence="1" type="ORF">V8G54_031862</name>
</gene>
<organism evidence="1 2">
    <name type="scientific">Vigna mungo</name>
    <name type="common">Black gram</name>
    <name type="synonym">Phaseolus mungo</name>
    <dbReference type="NCBI Taxonomy" id="3915"/>
    <lineage>
        <taxon>Eukaryota</taxon>
        <taxon>Viridiplantae</taxon>
        <taxon>Streptophyta</taxon>
        <taxon>Embryophyta</taxon>
        <taxon>Tracheophyta</taxon>
        <taxon>Spermatophyta</taxon>
        <taxon>Magnoliopsida</taxon>
        <taxon>eudicotyledons</taxon>
        <taxon>Gunneridae</taxon>
        <taxon>Pentapetalae</taxon>
        <taxon>rosids</taxon>
        <taxon>fabids</taxon>
        <taxon>Fabales</taxon>
        <taxon>Fabaceae</taxon>
        <taxon>Papilionoideae</taxon>
        <taxon>50 kb inversion clade</taxon>
        <taxon>NPAAA clade</taxon>
        <taxon>indigoferoid/millettioid clade</taxon>
        <taxon>Phaseoleae</taxon>
        <taxon>Vigna</taxon>
    </lineage>
</organism>
<protein>
    <submittedName>
        <fullName evidence="1">Uncharacterized protein</fullName>
    </submittedName>
</protein>
<proteinExistence type="predicted"/>